<dbReference type="Gene3D" id="3.90.950.10">
    <property type="match status" value="1"/>
</dbReference>
<comment type="cofactor">
    <cofactor evidence="1 3">
        <name>a divalent metal cation</name>
        <dbReference type="ChEBI" id="CHEBI:60240"/>
    </cofactor>
</comment>
<dbReference type="InterPro" id="IPR029001">
    <property type="entry name" value="ITPase-like_fam"/>
</dbReference>
<sequence>MSRRRPALFWSGSRTLVLASASPRRVTLLRQVGADFVVVDPGPDRPWPGEAEPRHGVRALALHKAGRVSARRPGAVVIGADTVVVLRGTRLGKPGTPGEAASMLSRLHGRTHEVWTGIAVVGGGEQRTAAECTRVSFARLHVDEINAYVASGEPLDKAGAYGIQGLAGQFVRRIEGDYANVVGLPLARLRAVLAEFA</sequence>
<comment type="similarity">
    <text evidence="3">Belongs to the Maf family. YhdE subfamily.</text>
</comment>
<feature type="site" description="Important for substrate specificity" evidence="3">
    <location>
        <position position="82"/>
    </location>
</feature>
<dbReference type="Pfam" id="PF02545">
    <property type="entry name" value="Maf"/>
    <property type="match status" value="1"/>
</dbReference>
<keyword evidence="3" id="KW-0963">Cytoplasm</keyword>
<dbReference type="Proteomes" id="UP000319836">
    <property type="component" value="Unassembled WGS sequence"/>
</dbReference>
<dbReference type="SUPFAM" id="SSF52972">
    <property type="entry name" value="ITPase-like"/>
    <property type="match status" value="1"/>
</dbReference>
<dbReference type="GO" id="GO:0009117">
    <property type="term" value="P:nucleotide metabolic process"/>
    <property type="evidence" value="ECO:0007669"/>
    <property type="project" value="UniProtKB-KW"/>
</dbReference>
<dbReference type="InterPro" id="IPR003697">
    <property type="entry name" value="Maf-like"/>
</dbReference>
<keyword evidence="2 3" id="KW-0378">Hydrolase</keyword>
<dbReference type="CDD" id="cd00555">
    <property type="entry name" value="Maf"/>
    <property type="match status" value="1"/>
</dbReference>
<accession>A0A538U897</accession>
<feature type="active site" description="Proton acceptor" evidence="3">
    <location>
        <position position="81"/>
    </location>
</feature>
<dbReference type="PANTHER" id="PTHR43213:SF5">
    <property type="entry name" value="BIFUNCTIONAL DTTP_UTP PYROPHOSPHATASE_METHYLTRANSFERASE PROTEIN-RELATED"/>
    <property type="match status" value="1"/>
</dbReference>
<dbReference type="GO" id="GO:0036221">
    <property type="term" value="F:UTP diphosphatase activity"/>
    <property type="evidence" value="ECO:0007669"/>
    <property type="project" value="RHEA"/>
</dbReference>
<dbReference type="HAMAP" id="MF_00528">
    <property type="entry name" value="Maf"/>
    <property type="match status" value="1"/>
</dbReference>
<feature type="site" description="Important for substrate specificity" evidence="3">
    <location>
        <position position="164"/>
    </location>
</feature>
<dbReference type="PIRSF" id="PIRSF006305">
    <property type="entry name" value="Maf"/>
    <property type="match status" value="1"/>
</dbReference>
<name>A0A538U897_UNCEI</name>
<keyword evidence="3" id="KW-0546">Nucleotide metabolism</keyword>
<dbReference type="EMBL" id="VBPA01000076">
    <property type="protein sequence ID" value="TMQ72131.1"/>
    <property type="molecule type" value="Genomic_DNA"/>
</dbReference>
<evidence type="ECO:0000256" key="1">
    <source>
        <dbReference type="ARBA" id="ARBA00001968"/>
    </source>
</evidence>
<dbReference type="AlphaFoldDB" id="A0A538U897"/>
<comment type="subcellular location">
    <subcellularLocation>
        <location evidence="3">Cytoplasm</location>
    </subcellularLocation>
</comment>
<proteinExistence type="inferred from homology"/>
<organism evidence="4 5">
    <name type="scientific">Eiseniibacteriota bacterium</name>
    <dbReference type="NCBI Taxonomy" id="2212470"/>
    <lineage>
        <taxon>Bacteria</taxon>
        <taxon>Candidatus Eiseniibacteriota</taxon>
    </lineage>
</organism>
<protein>
    <recommendedName>
        <fullName evidence="3">dTTP/UTP pyrophosphatase</fullName>
        <shortName evidence="3">dTTPase/UTPase</shortName>
        <ecNumber evidence="3">3.6.1.9</ecNumber>
    </recommendedName>
    <alternativeName>
        <fullName evidence="3">Nucleoside triphosphate pyrophosphatase</fullName>
    </alternativeName>
    <alternativeName>
        <fullName evidence="3">Nucleotide pyrophosphatase</fullName>
        <shortName evidence="3">Nucleotide PPase</shortName>
    </alternativeName>
</protein>
<comment type="function">
    <text evidence="3">Nucleoside triphosphate pyrophosphatase that hydrolyzes dTTP and UTP. May have a dual role in cell division arrest and in preventing the incorporation of modified nucleotides into cellular nucleic acids.</text>
</comment>
<dbReference type="GO" id="GO:0005737">
    <property type="term" value="C:cytoplasm"/>
    <property type="evidence" value="ECO:0007669"/>
    <property type="project" value="UniProtKB-SubCell"/>
</dbReference>
<evidence type="ECO:0000256" key="3">
    <source>
        <dbReference type="HAMAP-Rule" id="MF_00528"/>
    </source>
</evidence>
<dbReference type="NCBIfam" id="TIGR00172">
    <property type="entry name" value="maf"/>
    <property type="match status" value="1"/>
</dbReference>
<comment type="catalytic activity">
    <reaction evidence="3">
        <text>dTTP + H2O = dTMP + diphosphate + H(+)</text>
        <dbReference type="Rhea" id="RHEA:28534"/>
        <dbReference type="ChEBI" id="CHEBI:15377"/>
        <dbReference type="ChEBI" id="CHEBI:15378"/>
        <dbReference type="ChEBI" id="CHEBI:33019"/>
        <dbReference type="ChEBI" id="CHEBI:37568"/>
        <dbReference type="ChEBI" id="CHEBI:63528"/>
        <dbReference type="EC" id="3.6.1.9"/>
    </reaction>
</comment>
<feature type="site" description="Important for substrate specificity" evidence="3">
    <location>
        <position position="24"/>
    </location>
</feature>
<evidence type="ECO:0000256" key="2">
    <source>
        <dbReference type="ARBA" id="ARBA00022801"/>
    </source>
</evidence>
<comment type="catalytic activity">
    <reaction evidence="3">
        <text>UTP + H2O = UMP + diphosphate + H(+)</text>
        <dbReference type="Rhea" id="RHEA:29395"/>
        <dbReference type="ChEBI" id="CHEBI:15377"/>
        <dbReference type="ChEBI" id="CHEBI:15378"/>
        <dbReference type="ChEBI" id="CHEBI:33019"/>
        <dbReference type="ChEBI" id="CHEBI:46398"/>
        <dbReference type="ChEBI" id="CHEBI:57865"/>
        <dbReference type="EC" id="3.6.1.9"/>
    </reaction>
</comment>
<evidence type="ECO:0000313" key="4">
    <source>
        <dbReference type="EMBL" id="TMQ72131.1"/>
    </source>
</evidence>
<reference evidence="4 5" key="1">
    <citation type="journal article" date="2019" name="Nat. Microbiol.">
        <title>Mediterranean grassland soil C-N compound turnover is dependent on rainfall and depth, and is mediated by genomically divergent microorganisms.</title>
        <authorList>
            <person name="Diamond S."/>
            <person name="Andeer P.F."/>
            <person name="Li Z."/>
            <person name="Crits-Christoph A."/>
            <person name="Burstein D."/>
            <person name="Anantharaman K."/>
            <person name="Lane K.R."/>
            <person name="Thomas B.C."/>
            <person name="Pan C."/>
            <person name="Northen T.R."/>
            <person name="Banfield J.F."/>
        </authorList>
    </citation>
    <scope>NUCLEOTIDE SEQUENCE [LARGE SCALE GENOMIC DNA]</scope>
    <source>
        <strain evidence="4">WS_10</strain>
    </source>
</reference>
<gene>
    <name evidence="4" type="primary">maf</name>
    <name evidence="4" type="ORF">E6K80_03575</name>
</gene>
<evidence type="ECO:0000313" key="5">
    <source>
        <dbReference type="Proteomes" id="UP000319836"/>
    </source>
</evidence>
<dbReference type="GO" id="GO:0036218">
    <property type="term" value="F:dTTP diphosphatase activity"/>
    <property type="evidence" value="ECO:0007669"/>
    <property type="project" value="RHEA"/>
</dbReference>
<dbReference type="PANTHER" id="PTHR43213">
    <property type="entry name" value="BIFUNCTIONAL DTTP/UTP PYROPHOSPHATASE/METHYLTRANSFERASE PROTEIN-RELATED"/>
    <property type="match status" value="1"/>
</dbReference>
<dbReference type="EC" id="3.6.1.9" evidence="3"/>
<comment type="caution">
    <text evidence="3">Lacks conserved residue(s) required for the propagation of feature annotation.</text>
</comment>
<comment type="caution">
    <text evidence="4">The sequence shown here is derived from an EMBL/GenBank/DDBJ whole genome shotgun (WGS) entry which is preliminary data.</text>
</comment>